<dbReference type="EMBL" id="BAABWN010000009">
    <property type="protein sequence ID" value="GAA6169015.1"/>
    <property type="molecule type" value="Genomic_DNA"/>
</dbReference>
<sequence length="110" mass="12358">MTDDKPDLYTIESPLINKYPDEDLNIFVQEICSGSSPSQALRKFIDKIEANSLDSSIIFSLLKMSYPEIDISSITGLIHDSGYPFGDPNDLNDEGFDELVRQASENPPQW</sequence>
<evidence type="ECO:0008006" key="3">
    <source>
        <dbReference type="Google" id="ProtNLM"/>
    </source>
</evidence>
<dbReference type="Proteomes" id="UP001465153">
    <property type="component" value="Unassembled WGS sequence"/>
</dbReference>
<name>A0ABQ0ABI3_9GAMM</name>
<protein>
    <recommendedName>
        <fullName evidence="3">DUF2795 domain-containing protein</fullName>
    </recommendedName>
</protein>
<evidence type="ECO:0000313" key="1">
    <source>
        <dbReference type="EMBL" id="GAA6169015.1"/>
    </source>
</evidence>
<accession>A0ABQ0ABI3</accession>
<comment type="caution">
    <text evidence="1">The sequence shown here is derived from an EMBL/GenBank/DDBJ whole genome shotgun (WGS) entry which is preliminary data.</text>
</comment>
<evidence type="ECO:0000313" key="2">
    <source>
        <dbReference type="Proteomes" id="UP001465153"/>
    </source>
</evidence>
<dbReference type="RefSeq" id="WP_353303671.1">
    <property type="nucleotide sequence ID" value="NZ_BAABWN010000009.1"/>
</dbReference>
<reference evidence="1 2" key="1">
    <citation type="submission" date="2024-04" db="EMBL/GenBank/DDBJ databases">
        <title>Draft genome sequence of Sessilibacter corallicola NBRC 116591.</title>
        <authorList>
            <person name="Miyakawa T."/>
            <person name="Kusuya Y."/>
            <person name="Miura T."/>
        </authorList>
    </citation>
    <scope>NUCLEOTIDE SEQUENCE [LARGE SCALE GENOMIC DNA]</scope>
    <source>
        <strain evidence="1 2">KU-00831-HH</strain>
    </source>
</reference>
<keyword evidence="2" id="KW-1185">Reference proteome</keyword>
<proteinExistence type="predicted"/>
<gene>
    <name evidence="1" type="ORF">NBRC116591_28260</name>
</gene>
<organism evidence="1 2">
    <name type="scientific">Sessilibacter corallicola</name>
    <dbReference type="NCBI Taxonomy" id="2904075"/>
    <lineage>
        <taxon>Bacteria</taxon>
        <taxon>Pseudomonadati</taxon>
        <taxon>Pseudomonadota</taxon>
        <taxon>Gammaproteobacteria</taxon>
        <taxon>Cellvibrionales</taxon>
        <taxon>Cellvibrionaceae</taxon>
        <taxon>Sessilibacter</taxon>
    </lineage>
</organism>